<evidence type="ECO:0000313" key="1">
    <source>
        <dbReference type="EMBL" id="QCO56356.1"/>
    </source>
</evidence>
<protein>
    <submittedName>
        <fullName evidence="1">Lipocalin family protein</fullName>
    </submittedName>
</protein>
<dbReference type="Gene3D" id="2.40.128.20">
    <property type="match status" value="1"/>
</dbReference>
<dbReference type="RefSeq" id="WP_137194139.1">
    <property type="nucleotide sequence ID" value="NZ_CP039964.1"/>
</dbReference>
<dbReference type="SUPFAM" id="SSF50814">
    <property type="entry name" value="Lipocalins"/>
    <property type="match status" value="1"/>
</dbReference>
<dbReference type="Proteomes" id="UP000298631">
    <property type="component" value="Chromosome"/>
</dbReference>
<dbReference type="KEGG" id="pseb:EOK75_11815"/>
<name>A0A4P8EHD6_9RHOB</name>
<keyword evidence="2" id="KW-1185">Reference proteome</keyword>
<dbReference type="AlphaFoldDB" id="A0A4P8EHD6"/>
<dbReference type="OrthoDB" id="594739at2"/>
<organism evidence="1 2">
    <name type="scientific">Pseudorhodobacter turbinis</name>
    <dbReference type="NCBI Taxonomy" id="2500533"/>
    <lineage>
        <taxon>Bacteria</taxon>
        <taxon>Pseudomonadati</taxon>
        <taxon>Pseudomonadota</taxon>
        <taxon>Alphaproteobacteria</taxon>
        <taxon>Rhodobacterales</taxon>
        <taxon>Paracoccaceae</taxon>
        <taxon>Pseudorhodobacter</taxon>
    </lineage>
</organism>
<dbReference type="InterPro" id="IPR012674">
    <property type="entry name" value="Calycin"/>
</dbReference>
<accession>A0A4P8EHD6</accession>
<gene>
    <name evidence="1" type="ORF">EOK75_11815</name>
</gene>
<reference evidence="1 2" key="1">
    <citation type="submission" date="2019-05" db="EMBL/GenBank/DDBJ databases">
        <title>Pseudorhodobacter turbinis sp. nov., isolated from the gut of the Korean turban shell.</title>
        <authorList>
            <person name="Jeong Y.-S."/>
            <person name="Kang W.-R."/>
            <person name="Bae J.-W."/>
        </authorList>
    </citation>
    <scope>NUCLEOTIDE SEQUENCE [LARGE SCALE GENOMIC DNA]</scope>
    <source>
        <strain evidence="1 2">S12M18</strain>
    </source>
</reference>
<sequence length="154" mass="16687">MYRLIALCFLVGCVPSTGFRDPGAQIYSNAVLEDARLIGDWVQVAEFAAPDAAPCQLGHARITQGLRVEAQLCLNGVQTVFSGPLVATGPGRFVPPQGEAWWVLWADVGYRTIAIGTPSGRFGFILNRGPIAPDRMRAAQEVLAWNGYTTARLR</sequence>
<evidence type="ECO:0000313" key="2">
    <source>
        <dbReference type="Proteomes" id="UP000298631"/>
    </source>
</evidence>
<dbReference type="EMBL" id="CP039964">
    <property type="protein sequence ID" value="QCO56356.1"/>
    <property type="molecule type" value="Genomic_DNA"/>
</dbReference>
<proteinExistence type="predicted"/>